<feature type="compositionally biased region" description="Basic and acidic residues" evidence="1">
    <location>
        <begin position="995"/>
        <end position="1004"/>
    </location>
</feature>
<keyword evidence="2" id="KW-0732">Signal</keyword>
<dbReference type="GO" id="GO:0005737">
    <property type="term" value="C:cytoplasm"/>
    <property type="evidence" value="ECO:0007669"/>
    <property type="project" value="TreeGrafter"/>
</dbReference>
<dbReference type="AlphaFoldDB" id="A0A1Q9DDX3"/>
<dbReference type="InterPro" id="IPR050983">
    <property type="entry name" value="GST_Omega/HSP26"/>
</dbReference>
<dbReference type="Gene3D" id="3.40.30.10">
    <property type="entry name" value="Glutaredoxin"/>
    <property type="match status" value="1"/>
</dbReference>
<dbReference type="EMBL" id="LSRX01000586">
    <property type="protein sequence ID" value="OLP93325.1"/>
    <property type="molecule type" value="Genomic_DNA"/>
</dbReference>
<feature type="domain" description="GST N-terminal" evidence="3">
    <location>
        <begin position="36"/>
        <end position="119"/>
    </location>
</feature>
<dbReference type="PANTHER" id="PTHR43968">
    <property type="match status" value="1"/>
</dbReference>
<gene>
    <name evidence="5" type="primary">DHAR2</name>
    <name evidence="5" type="ORF">AK812_SmicGene24789</name>
</gene>
<reference evidence="5 6" key="1">
    <citation type="submission" date="2016-02" db="EMBL/GenBank/DDBJ databases">
        <title>Genome analysis of coral dinoflagellate symbionts highlights evolutionary adaptations to a symbiotic lifestyle.</title>
        <authorList>
            <person name="Aranda M."/>
            <person name="Li Y."/>
            <person name="Liew Y.J."/>
            <person name="Baumgarten S."/>
            <person name="Simakov O."/>
            <person name="Wilson M."/>
            <person name="Piel J."/>
            <person name="Ashoor H."/>
            <person name="Bougouffa S."/>
            <person name="Bajic V.B."/>
            <person name="Ryu T."/>
            <person name="Ravasi T."/>
            <person name="Bayer T."/>
            <person name="Micklem G."/>
            <person name="Kim H."/>
            <person name="Bhak J."/>
            <person name="Lajeunesse T.C."/>
            <person name="Voolstra C.R."/>
        </authorList>
    </citation>
    <scope>NUCLEOTIDE SEQUENCE [LARGE SCALE GENOMIC DNA]</scope>
    <source>
        <strain evidence="5 6">CCMP2467</strain>
    </source>
</reference>
<dbReference type="Pfam" id="PF13409">
    <property type="entry name" value="GST_N_2"/>
    <property type="match status" value="1"/>
</dbReference>
<feature type="region of interest" description="Disordered" evidence="1">
    <location>
        <begin position="978"/>
        <end position="1004"/>
    </location>
</feature>
<protein>
    <submittedName>
        <fullName evidence="5">Glutathione S-transferase DHAR2</fullName>
    </submittedName>
</protein>
<name>A0A1Q9DDX3_SYMMI</name>
<dbReference type="InterPro" id="IPR036249">
    <property type="entry name" value="Thioredoxin-like_sf"/>
</dbReference>
<dbReference type="PANTHER" id="PTHR43968:SF6">
    <property type="entry name" value="GLUTATHIONE S-TRANSFERASE OMEGA"/>
    <property type="match status" value="1"/>
</dbReference>
<dbReference type="Proteomes" id="UP000186817">
    <property type="component" value="Unassembled WGS sequence"/>
</dbReference>
<keyword evidence="5" id="KW-0808">Transferase</keyword>
<evidence type="ECO:0000313" key="5">
    <source>
        <dbReference type="EMBL" id="OLP93325.1"/>
    </source>
</evidence>
<dbReference type="InterPro" id="IPR036282">
    <property type="entry name" value="Glutathione-S-Trfase_C_sf"/>
</dbReference>
<dbReference type="CDD" id="cd00299">
    <property type="entry name" value="GST_C_family"/>
    <property type="match status" value="1"/>
</dbReference>
<evidence type="ECO:0000256" key="2">
    <source>
        <dbReference type="SAM" id="SignalP"/>
    </source>
</evidence>
<sequence length="1004" mass="110395">MALRRRRQRTGALLALLTVLAWRPLTFAAPGRNEKAKIEFYTMDMCPYAQRTWITLEEKGVPYTRTLVNVRNATEREWYVKNINPLGKVPSIRDLTDGTVLYESEIINEYLEQKFDSGPALMPPSAAGAAKVRLWNHHLNNKLAPAHFTFLMNKNETAEPQKIQALEEALQYYEDNLKGPFLLGDEFTLADVSALPFFERLIFSCRRFKEYEIPARMERLRTWLDKAMSQPSFVATKRPEEKLEEVYQRFLAVNYTDATLPLEVSTAQVWRLEPELSHSGVLRRTPRLDHDGRDSRDSHALRWQISLRPTSQSLEPSPPWSLDSHMAHLRQTVPVARTMRSPLVLAAAAAVIGSSRAFCQRCRVLLQPIPRPSGPLPRSASPPNLDLYTAKGVVSAPMPKLPPGKQSVFDGVPLLQTDEVGDPGLAALVGQFGGRLVSEFQPLDMVSALLILLGLGLGVLDTRRRWLSYASDAITWSLYEALGGPSKTLPARLVPGTQAEVERASMSWPNVRELLAFLQQARVPDRLRAAAAADAAMMQHELRLDPEMPLPAIDGEWECACDYFRNGNVIFVPMRLRGASGSYTADGGRHEIRDIQRRREGSLVVADFCWENSAGATGSGKWLVSREGNFIAGNWRQAAGTPPPPELAKTMAREAANQEPRSTDLGPTAIKAGAAAVEEAGADAAAREAVAQAWDVSAPVQPSGTGGDLAPSAVLRRRWLAAGEDLRAVLGLTVSGLVPEELQRLGFALALALWSLLALFFARALALSLGSSADAATWSFFFASYAVVLDIVLPTRGGLSPPRSADAAATRRERLERLRRWAENGGLLRRGATPRDELLKAVRLVLEPAGKGDTMRDSEVEELLKVWNPGMKRQVLRTSRLSKGAMITYENVSIVPGKGLFGCLSTFASDSPIDLRSPHQADEEELPISLAAADMTSGISQLPVRVRPTPRRRGGWRLCLLAAAPRALATVAIKQPGTPVRLSVSSEDSPQEGEVPIHPKFEQS</sequence>
<feature type="chain" id="PRO_5013294191" evidence="2">
    <location>
        <begin position="29"/>
        <end position="1004"/>
    </location>
</feature>
<dbReference type="PROSITE" id="PS50405">
    <property type="entry name" value="GST_CTER"/>
    <property type="match status" value="1"/>
</dbReference>
<dbReference type="InterPro" id="IPR004045">
    <property type="entry name" value="Glutathione_S-Trfase_N"/>
</dbReference>
<evidence type="ECO:0000313" key="6">
    <source>
        <dbReference type="Proteomes" id="UP000186817"/>
    </source>
</evidence>
<dbReference type="SUPFAM" id="SSF47616">
    <property type="entry name" value="GST C-terminal domain-like"/>
    <property type="match status" value="1"/>
</dbReference>
<evidence type="ECO:0000259" key="4">
    <source>
        <dbReference type="PROSITE" id="PS50405"/>
    </source>
</evidence>
<proteinExistence type="predicted"/>
<dbReference type="OrthoDB" id="436795at2759"/>
<organism evidence="5 6">
    <name type="scientific">Symbiodinium microadriaticum</name>
    <name type="common">Dinoflagellate</name>
    <name type="synonym">Zooxanthella microadriatica</name>
    <dbReference type="NCBI Taxonomy" id="2951"/>
    <lineage>
        <taxon>Eukaryota</taxon>
        <taxon>Sar</taxon>
        <taxon>Alveolata</taxon>
        <taxon>Dinophyceae</taxon>
        <taxon>Suessiales</taxon>
        <taxon>Symbiodiniaceae</taxon>
        <taxon>Symbiodinium</taxon>
    </lineage>
</organism>
<dbReference type="Gene3D" id="1.20.1050.10">
    <property type="match status" value="1"/>
</dbReference>
<feature type="domain" description="GST C-terminal" evidence="4">
    <location>
        <begin position="125"/>
        <end position="250"/>
    </location>
</feature>
<dbReference type="CDD" id="cd00570">
    <property type="entry name" value="GST_N_family"/>
    <property type="match status" value="1"/>
</dbReference>
<dbReference type="SFLD" id="SFLDS00019">
    <property type="entry name" value="Glutathione_Transferase_(cytos"/>
    <property type="match status" value="1"/>
</dbReference>
<keyword evidence="6" id="KW-1185">Reference proteome</keyword>
<dbReference type="InterPro" id="IPR010987">
    <property type="entry name" value="Glutathione-S-Trfase_C-like"/>
</dbReference>
<dbReference type="SUPFAM" id="SSF52833">
    <property type="entry name" value="Thioredoxin-like"/>
    <property type="match status" value="1"/>
</dbReference>
<dbReference type="PROSITE" id="PS50404">
    <property type="entry name" value="GST_NTER"/>
    <property type="match status" value="1"/>
</dbReference>
<dbReference type="InterPro" id="IPR040079">
    <property type="entry name" value="Glutathione_S-Trfase"/>
</dbReference>
<accession>A0A1Q9DDX3</accession>
<dbReference type="Pfam" id="PF13410">
    <property type="entry name" value="GST_C_2"/>
    <property type="match status" value="1"/>
</dbReference>
<evidence type="ECO:0000259" key="3">
    <source>
        <dbReference type="PROSITE" id="PS50404"/>
    </source>
</evidence>
<comment type="caution">
    <text evidence="5">The sequence shown here is derived from an EMBL/GenBank/DDBJ whole genome shotgun (WGS) entry which is preliminary data.</text>
</comment>
<dbReference type="GO" id="GO:0016740">
    <property type="term" value="F:transferase activity"/>
    <property type="evidence" value="ECO:0007669"/>
    <property type="project" value="UniProtKB-KW"/>
</dbReference>
<dbReference type="SFLD" id="SFLDG00358">
    <property type="entry name" value="Main_(cytGST)"/>
    <property type="match status" value="1"/>
</dbReference>
<evidence type="ECO:0000256" key="1">
    <source>
        <dbReference type="SAM" id="MobiDB-lite"/>
    </source>
</evidence>
<feature type="signal peptide" evidence="2">
    <location>
        <begin position="1"/>
        <end position="28"/>
    </location>
</feature>